<evidence type="ECO:0000313" key="4">
    <source>
        <dbReference type="Proteomes" id="UP000499080"/>
    </source>
</evidence>
<organism evidence="3 4">
    <name type="scientific">Araneus ventricosus</name>
    <name type="common">Orbweaver spider</name>
    <name type="synonym">Epeira ventricosa</name>
    <dbReference type="NCBI Taxonomy" id="182803"/>
    <lineage>
        <taxon>Eukaryota</taxon>
        <taxon>Metazoa</taxon>
        <taxon>Ecdysozoa</taxon>
        <taxon>Arthropoda</taxon>
        <taxon>Chelicerata</taxon>
        <taxon>Arachnida</taxon>
        <taxon>Araneae</taxon>
        <taxon>Araneomorphae</taxon>
        <taxon>Entelegynae</taxon>
        <taxon>Araneoidea</taxon>
        <taxon>Araneidae</taxon>
        <taxon>Araneus</taxon>
    </lineage>
</organism>
<dbReference type="EMBL" id="BGPR01211999">
    <property type="protein sequence ID" value="GBN44032.1"/>
    <property type="molecule type" value="Genomic_DNA"/>
</dbReference>
<keyword evidence="1" id="KW-0732">Signal</keyword>
<evidence type="ECO:0008006" key="5">
    <source>
        <dbReference type="Google" id="ProtNLM"/>
    </source>
</evidence>
<name>A0A4Y2NWY4_ARAVE</name>
<keyword evidence="4" id="KW-1185">Reference proteome</keyword>
<dbReference type="Gene3D" id="3.30.420.10">
    <property type="entry name" value="Ribonuclease H-like superfamily/Ribonuclease H"/>
    <property type="match status" value="1"/>
</dbReference>
<feature type="signal peptide" evidence="1">
    <location>
        <begin position="1"/>
        <end position="19"/>
    </location>
</feature>
<dbReference type="EMBL" id="BGPR01212016">
    <property type="protein sequence ID" value="GBN44078.1"/>
    <property type="molecule type" value="Genomic_DNA"/>
</dbReference>
<feature type="chain" id="PRO_5036362127" description="Tc1-like transposase DDE domain-containing protein" evidence="1">
    <location>
        <begin position="20"/>
        <end position="96"/>
    </location>
</feature>
<comment type="caution">
    <text evidence="3">The sequence shown here is derived from an EMBL/GenBank/DDBJ whole genome shotgun (WGS) entry which is preliminary data.</text>
</comment>
<dbReference type="OrthoDB" id="8375143at2759"/>
<proteinExistence type="predicted"/>
<gene>
    <name evidence="3" type="ORF">AVEN_104733_1</name>
    <name evidence="2" type="ORF">AVEN_44002_1</name>
</gene>
<evidence type="ECO:0000313" key="3">
    <source>
        <dbReference type="EMBL" id="GBN44078.1"/>
    </source>
</evidence>
<reference evidence="3 4" key="1">
    <citation type="journal article" date="2019" name="Sci. Rep.">
        <title>Orb-weaving spider Araneus ventricosus genome elucidates the spidroin gene catalogue.</title>
        <authorList>
            <person name="Kono N."/>
            <person name="Nakamura H."/>
            <person name="Ohtoshi R."/>
            <person name="Moran D.A.P."/>
            <person name="Shinohara A."/>
            <person name="Yoshida Y."/>
            <person name="Fujiwara M."/>
            <person name="Mori M."/>
            <person name="Tomita M."/>
            <person name="Arakawa K."/>
        </authorList>
    </citation>
    <scope>NUCLEOTIDE SEQUENCE [LARGE SCALE GENOMIC DNA]</scope>
</reference>
<dbReference type="AlphaFoldDB" id="A0A4Y2NWY4"/>
<dbReference type="Proteomes" id="UP000499080">
    <property type="component" value="Unassembled WGS sequence"/>
</dbReference>
<dbReference type="GO" id="GO:0003676">
    <property type="term" value="F:nucleic acid binding"/>
    <property type="evidence" value="ECO:0007669"/>
    <property type="project" value="InterPro"/>
</dbReference>
<sequence>MVCRMFSWHSLGALLTVKGAMDSAGWCCPCGTCPPLHEDCFSSARWHLLVGECDAGGLGYTARSVRVWYEERQNEITILPWPQGPKHPDLNPIENL</sequence>
<evidence type="ECO:0000313" key="2">
    <source>
        <dbReference type="EMBL" id="GBN44032.1"/>
    </source>
</evidence>
<protein>
    <recommendedName>
        <fullName evidence="5">Tc1-like transposase DDE domain-containing protein</fullName>
    </recommendedName>
</protein>
<dbReference type="InterPro" id="IPR036397">
    <property type="entry name" value="RNaseH_sf"/>
</dbReference>
<evidence type="ECO:0000256" key="1">
    <source>
        <dbReference type="SAM" id="SignalP"/>
    </source>
</evidence>
<accession>A0A4Y2NWY4</accession>